<dbReference type="InterPro" id="IPR027417">
    <property type="entry name" value="P-loop_NTPase"/>
</dbReference>
<organism evidence="2 3">
    <name type="scientific">Ferrovibrio terrae</name>
    <dbReference type="NCBI Taxonomy" id="2594003"/>
    <lineage>
        <taxon>Bacteria</taxon>
        <taxon>Pseudomonadati</taxon>
        <taxon>Pseudomonadota</taxon>
        <taxon>Alphaproteobacteria</taxon>
        <taxon>Rhodospirillales</taxon>
        <taxon>Rhodospirillaceae</taxon>
        <taxon>Ferrovibrio</taxon>
    </lineage>
</organism>
<accession>A0A516H0E0</accession>
<dbReference type="KEGG" id="fer:FNB15_08150"/>
<keyword evidence="1 2" id="KW-0808">Transferase</keyword>
<reference evidence="2 3" key="1">
    <citation type="submission" date="2019-07" db="EMBL/GenBank/DDBJ databases">
        <title>Genome sequencing for Ferrovibrio sp. K5.</title>
        <authorList>
            <person name="Park S.-J."/>
        </authorList>
    </citation>
    <scope>NUCLEOTIDE SEQUENCE [LARGE SCALE GENOMIC DNA]</scope>
    <source>
        <strain evidence="2 3">K5</strain>
    </source>
</reference>
<evidence type="ECO:0000313" key="3">
    <source>
        <dbReference type="Proteomes" id="UP000317496"/>
    </source>
</evidence>
<evidence type="ECO:0000256" key="1">
    <source>
        <dbReference type="ARBA" id="ARBA00022679"/>
    </source>
</evidence>
<sequence length="288" mass="32163">MLSSRRDVGRNQRCALQFSGKTDLPFEPYFVVGAPRTGTTILHALICTDDSVNDYIAECSYFTALLPPFTVGWNTFESHTYAYFSGGRPEFGRYHSQLLRAVLHDTWEHAGRPKKLALKDPVLSRQIGNLAQLVPEAKFVLSIRDVRDVAASRVTVMRKGNAQAVISEQDILRICQEFNASYAPLLNAPDVFSKRALIVTYEGLSRSGNLKPVDSFMGITCQPDRVWKSDLTDINRPASKTEWHTEQYGRPLNADSIGNYASILTPPQVQIVLDQCGPLMQQLGMPLI</sequence>
<dbReference type="Pfam" id="PF13469">
    <property type="entry name" value="Sulfotransfer_3"/>
    <property type="match status" value="1"/>
</dbReference>
<proteinExistence type="predicted"/>
<dbReference type="PANTHER" id="PTHR12788">
    <property type="entry name" value="PROTEIN-TYROSINE SULFOTRANSFERASE 2"/>
    <property type="match status" value="1"/>
</dbReference>
<dbReference type="EMBL" id="CP041636">
    <property type="protein sequence ID" value="QDO97241.1"/>
    <property type="molecule type" value="Genomic_DNA"/>
</dbReference>
<dbReference type="PANTHER" id="PTHR12788:SF10">
    <property type="entry name" value="PROTEIN-TYROSINE SULFOTRANSFERASE"/>
    <property type="match status" value="1"/>
</dbReference>
<dbReference type="SUPFAM" id="SSF52540">
    <property type="entry name" value="P-loop containing nucleoside triphosphate hydrolases"/>
    <property type="match status" value="1"/>
</dbReference>
<dbReference type="GO" id="GO:0008476">
    <property type="term" value="F:protein-tyrosine sulfotransferase activity"/>
    <property type="evidence" value="ECO:0007669"/>
    <property type="project" value="InterPro"/>
</dbReference>
<name>A0A516H0E0_9PROT</name>
<dbReference type="Gene3D" id="3.40.50.300">
    <property type="entry name" value="P-loop containing nucleotide triphosphate hydrolases"/>
    <property type="match status" value="1"/>
</dbReference>
<dbReference type="Proteomes" id="UP000317496">
    <property type="component" value="Chromosome"/>
</dbReference>
<protein>
    <submittedName>
        <fullName evidence="2">Sulfotransferase</fullName>
    </submittedName>
</protein>
<dbReference type="OrthoDB" id="9804504at2"/>
<evidence type="ECO:0000313" key="2">
    <source>
        <dbReference type="EMBL" id="QDO97241.1"/>
    </source>
</evidence>
<gene>
    <name evidence="2" type="ORF">FNB15_08150</name>
</gene>
<keyword evidence="3" id="KW-1185">Reference proteome</keyword>
<dbReference type="InterPro" id="IPR026634">
    <property type="entry name" value="TPST-like"/>
</dbReference>
<dbReference type="AlphaFoldDB" id="A0A516H0E0"/>